<organism evidence="1 2">
    <name type="scientific">Alloprevotella tannerae ATCC 51259</name>
    <dbReference type="NCBI Taxonomy" id="626522"/>
    <lineage>
        <taxon>Bacteria</taxon>
        <taxon>Pseudomonadati</taxon>
        <taxon>Bacteroidota</taxon>
        <taxon>Bacteroidia</taxon>
        <taxon>Bacteroidales</taxon>
        <taxon>Prevotellaceae</taxon>
        <taxon>Alloprevotella</taxon>
    </lineage>
</organism>
<gene>
    <name evidence="1" type="ORF">GCWU000325_00642</name>
</gene>
<name>C9LEL1_9BACT</name>
<evidence type="ECO:0000313" key="2">
    <source>
        <dbReference type="Proteomes" id="UP000003460"/>
    </source>
</evidence>
<accession>C9LEL1</accession>
<comment type="caution">
    <text evidence="1">The sequence shown here is derived from an EMBL/GenBank/DDBJ whole genome shotgun (WGS) entry which is preliminary data.</text>
</comment>
<dbReference type="EMBL" id="ACIJ02000016">
    <property type="protein sequence ID" value="EEX72181.1"/>
    <property type="molecule type" value="Genomic_DNA"/>
</dbReference>
<dbReference type="Proteomes" id="UP000003460">
    <property type="component" value="Unassembled WGS sequence"/>
</dbReference>
<dbReference type="AlphaFoldDB" id="C9LEL1"/>
<reference evidence="1" key="1">
    <citation type="submission" date="2009-09" db="EMBL/GenBank/DDBJ databases">
        <authorList>
            <person name="Weinstock G."/>
            <person name="Sodergren E."/>
            <person name="Clifton S."/>
            <person name="Fulton L."/>
            <person name="Fulton B."/>
            <person name="Courtney L."/>
            <person name="Fronick C."/>
            <person name="Harrison M."/>
            <person name="Strong C."/>
            <person name="Farmer C."/>
            <person name="Delahaunty K."/>
            <person name="Markovic C."/>
            <person name="Hall O."/>
            <person name="Minx P."/>
            <person name="Tomlinson C."/>
            <person name="Mitreva M."/>
            <person name="Nelson J."/>
            <person name="Hou S."/>
            <person name="Wollam A."/>
            <person name="Pepin K.H."/>
            <person name="Johnson M."/>
            <person name="Bhonagiri V."/>
            <person name="Nash W.E."/>
            <person name="Warren W."/>
            <person name="Chinwalla A."/>
            <person name="Mardis E.R."/>
            <person name="Wilson R.K."/>
        </authorList>
    </citation>
    <scope>NUCLEOTIDE SEQUENCE [LARGE SCALE GENOMIC DNA]</scope>
    <source>
        <strain evidence="1">ATCC 51259</strain>
    </source>
</reference>
<protein>
    <submittedName>
        <fullName evidence="1">Uncharacterized protein</fullName>
    </submittedName>
</protein>
<keyword evidence="2" id="KW-1185">Reference proteome</keyword>
<sequence>MQTADDAQHLQLVGRIEPVAAFHFYATRTLADDLVSATQGLAIEFVFAQFVEMVGRIEDAAAAAGDLGVTQSADFVDKFGLATTGVNNVGVRVAPRGKNAAAAGIDYLIKAALSRHIVGHFSEAAEAIAVDGEVGIVDYL</sequence>
<dbReference type="HOGENOM" id="CLU_1833405_0_0_10"/>
<evidence type="ECO:0000313" key="1">
    <source>
        <dbReference type="EMBL" id="EEX72181.1"/>
    </source>
</evidence>
<proteinExistence type="predicted"/>